<dbReference type="InterPro" id="IPR013320">
    <property type="entry name" value="ConA-like_dom_sf"/>
</dbReference>
<gene>
    <name evidence="1" type="ORF">LCGC14_1014900</name>
</gene>
<dbReference type="AlphaFoldDB" id="A0A0F9N3L1"/>
<organism evidence="1">
    <name type="scientific">marine sediment metagenome</name>
    <dbReference type="NCBI Taxonomy" id="412755"/>
    <lineage>
        <taxon>unclassified sequences</taxon>
        <taxon>metagenomes</taxon>
        <taxon>ecological metagenomes</taxon>
    </lineage>
</organism>
<dbReference type="Gene3D" id="2.60.120.200">
    <property type="match status" value="1"/>
</dbReference>
<evidence type="ECO:0008006" key="2">
    <source>
        <dbReference type="Google" id="ProtNLM"/>
    </source>
</evidence>
<accession>A0A0F9N3L1</accession>
<evidence type="ECO:0000313" key="1">
    <source>
        <dbReference type="EMBL" id="KKN12599.1"/>
    </source>
</evidence>
<dbReference type="SUPFAM" id="SSF49899">
    <property type="entry name" value="Concanavalin A-like lectins/glucanases"/>
    <property type="match status" value="1"/>
</dbReference>
<dbReference type="Pfam" id="PF13385">
    <property type="entry name" value="Laminin_G_3"/>
    <property type="match status" value="1"/>
</dbReference>
<proteinExistence type="predicted"/>
<reference evidence="1" key="1">
    <citation type="journal article" date="2015" name="Nature">
        <title>Complex archaea that bridge the gap between prokaryotes and eukaryotes.</title>
        <authorList>
            <person name="Spang A."/>
            <person name="Saw J.H."/>
            <person name="Jorgensen S.L."/>
            <person name="Zaremba-Niedzwiedzka K."/>
            <person name="Martijn J."/>
            <person name="Lind A.E."/>
            <person name="van Eijk R."/>
            <person name="Schleper C."/>
            <person name="Guy L."/>
            <person name="Ettema T.J."/>
        </authorList>
    </citation>
    <scope>NUCLEOTIDE SEQUENCE</scope>
</reference>
<name>A0A0F9N3L1_9ZZZZ</name>
<protein>
    <recommendedName>
        <fullName evidence="2">LamG-like jellyroll fold domain-containing protein</fullName>
    </recommendedName>
</protein>
<comment type="caution">
    <text evidence="1">The sequence shown here is derived from an EMBL/GenBank/DDBJ whole genome shotgun (WGS) entry which is preliminary data.</text>
</comment>
<sequence length="235" mass="25802">MLKELLYQQVPTGPNTILHLKLYEGTAFDYSLSGNSGALAGTAAFTFPGVDLDGDSDYIQVADSTDFNETSTITAACWANSDDANITTNQIMVSKYALTGDKREWNFYLNTDQKVQLELSEDGTNAADKLWSWTTDSAVTVAQWHHYAFTFNAGAFLVYVDGISVDITDANANAGTILNNDDAPVLAGAQFLDSGIPTRALFFDGKIDDVFMFTEVLPAHEIRSIYEVTRRRYGV</sequence>
<dbReference type="EMBL" id="LAZR01004015">
    <property type="protein sequence ID" value="KKN12599.1"/>
    <property type="molecule type" value="Genomic_DNA"/>
</dbReference>